<sequence length="244" mass="27615">MKVFLSPAKNMRAAAAALPDMTAPRYLQQAEALAAALRAKAPFELESILQTSPAIALRAAALYQDWTDAGGVPAILAYDGLAYKYLEAETLTAAELRFAQDSLRLFSAFYGPLRPLDAIRPYRLELAHRLDGHSLYEFWGRAFYDDLFGAGEAVVNLASNEYSKAVRRYLQTGDRMVTCEFLTYRKGKLRCLPTMAKMARGRMTRYILQNRIESPEQLTLFDWNDFRYEQSLSDNHTLTFIVSV</sequence>
<dbReference type="PANTHER" id="PTHR30283:SF4">
    <property type="entry name" value="PEROXIDE STRESS RESISTANCE PROTEIN YAAA"/>
    <property type="match status" value="1"/>
</dbReference>
<keyword evidence="3" id="KW-1185">Reference proteome</keyword>
<proteinExistence type="inferred from homology"/>
<dbReference type="HAMAP" id="MF_00652">
    <property type="entry name" value="UPF0246"/>
    <property type="match status" value="1"/>
</dbReference>
<dbReference type="EMBL" id="JACOPL010000007">
    <property type="protein sequence ID" value="MBC5725495.1"/>
    <property type="molecule type" value="Genomic_DNA"/>
</dbReference>
<name>A0A923LUC7_9FIRM</name>
<protein>
    <recommendedName>
        <fullName evidence="1">UPF0246 protein H8S45_08505</fullName>
    </recommendedName>
</protein>
<gene>
    <name evidence="2" type="ORF">H8S45_08505</name>
</gene>
<dbReference type="InterPro" id="IPR005583">
    <property type="entry name" value="YaaA"/>
</dbReference>
<accession>A0A923LUC7</accession>
<dbReference type="RefSeq" id="WP_186949940.1">
    <property type="nucleotide sequence ID" value="NZ_JACOPL010000007.1"/>
</dbReference>
<dbReference type="AlphaFoldDB" id="A0A923LUC7"/>
<evidence type="ECO:0000256" key="1">
    <source>
        <dbReference type="HAMAP-Rule" id="MF_00652"/>
    </source>
</evidence>
<dbReference type="Proteomes" id="UP000606499">
    <property type="component" value="Unassembled WGS sequence"/>
</dbReference>
<comment type="caution">
    <text evidence="2">The sequence shown here is derived from an EMBL/GenBank/DDBJ whole genome shotgun (WGS) entry which is preliminary data.</text>
</comment>
<dbReference type="Pfam" id="PF03883">
    <property type="entry name" value="H2O2_YaaD"/>
    <property type="match status" value="1"/>
</dbReference>
<dbReference type="GO" id="GO:0033194">
    <property type="term" value="P:response to hydroperoxide"/>
    <property type="evidence" value="ECO:0007669"/>
    <property type="project" value="TreeGrafter"/>
</dbReference>
<evidence type="ECO:0000313" key="3">
    <source>
        <dbReference type="Proteomes" id="UP000606499"/>
    </source>
</evidence>
<dbReference type="PANTHER" id="PTHR30283">
    <property type="entry name" value="PEROXIDE STRESS RESPONSE PROTEIN YAAA"/>
    <property type="match status" value="1"/>
</dbReference>
<comment type="similarity">
    <text evidence="1">Belongs to the UPF0246 family.</text>
</comment>
<dbReference type="GO" id="GO:0005829">
    <property type="term" value="C:cytosol"/>
    <property type="evidence" value="ECO:0007669"/>
    <property type="project" value="TreeGrafter"/>
</dbReference>
<reference evidence="2" key="1">
    <citation type="submission" date="2020-08" db="EMBL/GenBank/DDBJ databases">
        <title>Genome public.</title>
        <authorList>
            <person name="Liu C."/>
            <person name="Sun Q."/>
        </authorList>
    </citation>
    <scope>NUCLEOTIDE SEQUENCE</scope>
    <source>
        <strain evidence="2">NSJ-28</strain>
    </source>
</reference>
<organism evidence="2 3">
    <name type="scientific">Agathobaculum faecis</name>
    <dbReference type="NCBI Taxonomy" id="2763013"/>
    <lineage>
        <taxon>Bacteria</taxon>
        <taxon>Bacillati</taxon>
        <taxon>Bacillota</taxon>
        <taxon>Clostridia</taxon>
        <taxon>Eubacteriales</taxon>
        <taxon>Butyricicoccaceae</taxon>
        <taxon>Agathobaculum</taxon>
    </lineage>
</organism>
<evidence type="ECO:0000313" key="2">
    <source>
        <dbReference type="EMBL" id="MBC5725495.1"/>
    </source>
</evidence>